<accession>A0A926N4W8</accession>
<reference evidence="2" key="1">
    <citation type="submission" date="2020-09" db="EMBL/GenBank/DDBJ databases">
        <title>A novel bacterium of genus Hazenella, isolated from South China Sea.</title>
        <authorList>
            <person name="Huang H."/>
            <person name="Mo K."/>
            <person name="Hu Y."/>
        </authorList>
    </citation>
    <scope>NUCLEOTIDE SEQUENCE</scope>
    <source>
        <strain evidence="2">IB182357</strain>
    </source>
</reference>
<proteinExistence type="predicted"/>
<dbReference type="AlphaFoldDB" id="A0A926N4W8"/>
<evidence type="ECO:0000313" key="2">
    <source>
        <dbReference type="EMBL" id="MBD1371149.1"/>
    </source>
</evidence>
<evidence type="ECO:0000259" key="1">
    <source>
        <dbReference type="Pfam" id="PF15607"/>
    </source>
</evidence>
<feature type="domain" description="Bacterial toxin 44" evidence="1">
    <location>
        <begin position="59"/>
        <end position="97"/>
    </location>
</feature>
<organism evidence="2 3">
    <name type="scientific">Polycladospora coralii</name>
    <dbReference type="NCBI Taxonomy" id="2771432"/>
    <lineage>
        <taxon>Bacteria</taxon>
        <taxon>Bacillati</taxon>
        <taxon>Bacillota</taxon>
        <taxon>Bacilli</taxon>
        <taxon>Bacillales</taxon>
        <taxon>Thermoactinomycetaceae</taxon>
        <taxon>Polycladospora</taxon>
    </lineage>
</organism>
<dbReference type="RefSeq" id="WP_191138962.1">
    <property type="nucleotide sequence ID" value="NZ_JACXAG020000002.1"/>
</dbReference>
<dbReference type="EMBL" id="JACXAH010000002">
    <property type="protein sequence ID" value="MBD1371149.1"/>
    <property type="molecule type" value="Genomic_DNA"/>
</dbReference>
<sequence>MEVKDGERVITENIREARDYKNAVGKDIRFAYKNRPGGPWDPKEMKDFIGKEILVHGKFYNPADFGNIHFGVMAKVAGFTLDEAISGANVAQAVSDPILKQQKWCQ</sequence>
<evidence type="ECO:0000313" key="3">
    <source>
        <dbReference type="Proteomes" id="UP000661691"/>
    </source>
</evidence>
<name>A0A926N4W8_9BACL</name>
<gene>
    <name evidence="2" type="ORF">IC620_02090</name>
</gene>
<keyword evidence="3" id="KW-1185">Reference proteome</keyword>
<dbReference type="InterPro" id="IPR028946">
    <property type="entry name" value="Ntox44"/>
</dbReference>
<dbReference type="Proteomes" id="UP000661691">
    <property type="component" value="Unassembled WGS sequence"/>
</dbReference>
<protein>
    <recommendedName>
        <fullName evidence="1">Bacterial toxin 44 domain-containing protein</fullName>
    </recommendedName>
</protein>
<dbReference type="Pfam" id="PF15607">
    <property type="entry name" value="Ntox44"/>
    <property type="match status" value="1"/>
</dbReference>
<comment type="caution">
    <text evidence="2">The sequence shown here is derived from an EMBL/GenBank/DDBJ whole genome shotgun (WGS) entry which is preliminary data.</text>
</comment>